<evidence type="ECO:0000256" key="2">
    <source>
        <dbReference type="ARBA" id="ARBA00022857"/>
    </source>
</evidence>
<dbReference type="Pfam" id="PF00106">
    <property type="entry name" value="adh_short"/>
    <property type="match status" value="1"/>
</dbReference>
<organism evidence="6 7">
    <name type="scientific">Coleophoma crateriformis</name>
    <dbReference type="NCBI Taxonomy" id="565419"/>
    <lineage>
        <taxon>Eukaryota</taxon>
        <taxon>Fungi</taxon>
        <taxon>Dikarya</taxon>
        <taxon>Ascomycota</taxon>
        <taxon>Pezizomycotina</taxon>
        <taxon>Leotiomycetes</taxon>
        <taxon>Helotiales</taxon>
        <taxon>Dermateaceae</taxon>
        <taxon>Coleophoma</taxon>
    </lineage>
</organism>
<dbReference type="PRINTS" id="PR00081">
    <property type="entry name" value="GDHRDH"/>
</dbReference>
<sequence>MFRLFMNSAPLTRSIKSKFIPNALPSVTQSRTMVSGTGARETQDLIISKLFDVSNYSAVVTGGGTGIGLMMAQALCANGAKVYITGRRKEALDAVVEKHNTGVGKIIALPGDITSKDDIKRLVSIVEEKEPNGIHLLVNNAGIARDDNTKYSNGKPDFKSAQSISEHMFKSDPQAWADTFQTNVTSQFFVAAGFLPLLSKARESTPGFSPSIINTTSISGVMKGSSNGQFAYASSKAAFIHLTRMMATTFVEAKIRVNSIAPGVFPSEMTAGDSNEHQKSELSSEASNPSGRYGHDSDMAACLLYLAGPGGVFLNGQIIYPDGGNILTSPACT</sequence>
<keyword evidence="7" id="KW-1185">Reference proteome</keyword>
<dbReference type="Gene3D" id="3.40.50.720">
    <property type="entry name" value="NAD(P)-binding Rossmann-like Domain"/>
    <property type="match status" value="1"/>
</dbReference>
<evidence type="ECO:0000256" key="3">
    <source>
        <dbReference type="ARBA" id="ARBA00023002"/>
    </source>
</evidence>
<dbReference type="GO" id="GO:0016491">
    <property type="term" value="F:oxidoreductase activity"/>
    <property type="evidence" value="ECO:0007669"/>
    <property type="project" value="UniProtKB-KW"/>
</dbReference>
<name>A0A3D8T9P0_9HELO</name>
<dbReference type="PANTHER" id="PTHR43618:SF4">
    <property type="entry name" value="SHORT CHAIN DEHYDROGENASE_REDUCTASE FAMILY (AFU_ORTHOLOGUE AFUA_7G04540)"/>
    <property type="match status" value="1"/>
</dbReference>
<keyword evidence="2" id="KW-0521">NADP</keyword>
<evidence type="ECO:0000313" key="6">
    <source>
        <dbReference type="EMBL" id="RDW95237.1"/>
    </source>
</evidence>
<dbReference type="InterPro" id="IPR002347">
    <property type="entry name" value="SDR_fam"/>
</dbReference>
<proteinExistence type="inferred from homology"/>
<accession>A0A3D8T9P0</accession>
<dbReference type="InterPro" id="IPR052178">
    <property type="entry name" value="Sec_Metab_Biosynth_SDR"/>
</dbReference>
<dbReference type="AlphaFoldDB" id="A0A3D8T9P0"/>
<comment type="caution">
    <text evidence="6">The sequence shown here is derived from an EMBL/GenBank/DDBJ whole genome shotgun (WGS) entry which is preliminary data.</text>
</comment>
<evidence type="ECO:0008006" key="8">
    <source>
        <dbReference type="Google" id="ProtNLM"/>
    </source>
</evidence>
<evidence type="ECO:0000256" key="5">
    <source>
        <dbReference type="SAM" id="MobiDB-lite"/>
    </source>
</evidence>
<protein>
    <recommendedName>
        <fullName evidence="8">Rhamnolipids biosynthesis 3-oxoacyl-[acyl-carrier-protein] reductase</fullName>
    </recommendedName>
</protein>
<gene>
    <name evidence="6" type="ORF">BP5796_01000</name>
</gene>
<comment type="similarity">
    <text evidence="1 4">Belongs to the short-chain dehydrogenases/reductases (SDR) family.</text>
</comment>
<dbReference type="SUPFAM" id="SSF51735">
    <property type="entry name" value="NAD(P)-binding Rossmann-fold domains"/>
    <property type="match status" value="1"/>
</dbReference>
<evidence type="ECO:0000313" key="7">
    <source>
        <dbReference type="Proteomes" id="UP000256328"/>
    </source>
</evidence>
<reference evidence="6 7" key="1">
    <citation type="journal article" date="2018" name="IMA Fungus">
        <title>IMA Genome-F 9: Draft genome sequence of Annulohypoxylon stygium, Aspergillus mulundensis, Berkeleyomyces basicola (syn. Thielaviopsis basicola), Ceratocystis smalleyi, two Cercospora beticola strains, Coleophoma cylindrospora, Fusarium fracticaudum, Phialophora cf. hyalina, and Morchella septimelata.</title>
        <authorList>
            <person name="Wingfield B.D."/>
            <person name="Bills G.F."/>
            <person name="Dong Y."/>
            <person name="Huang W."/>
            <person name="Nel W.J."/>
            <person name="Swalarsk-Parry B.S."/>
            <person name="Vaghefi N."/>
            <person name="Wilken P.M."/>
            <person name="An Z."/>
            <person name="de Beer Z.W."/>
            <person name="De Vos L."/>
            <person name="Chen L."/>
            <person name="Duong T.A."/>
            <person name="Gao Y."/>
            <person name="Hammerbacher A."/>
            <person name="Kikkert J.R."/>
            <person name="Li Y."/>
            <person name="Li H."/>
            <person name="Li K."/>
            <person name="Li Q."/>
            <person name="Liu X."/>
            <person name="Ma X."/>
            <person name="Naidoo K."/>
            <person name="Pethybridge S.J."/>
            <person name="Sun J."/>
            <person name="Steenkamp E.T."/>
            <person name="van der Nest M.A."/>
            <person name="van Wyk S."/>
            <person name="Wingfield M.J."/>
            <person name="Xiong C."/>
            <person name="Yue Q."/>
            <person name="Zhang X."/>
        </authorList>
    </citation>
    <scope>NUCLEOTIDE SEQUENCE [LARGE SCALE GENOMIC DNA]</scope>
    <source>
        <strain evidence="6 7">BP5796</strain>
    </source>
</reference>
<dbReference type="PANTHER" id="PTHR43618">
    <property type="entry name" value="7-ALPHA-HYDROXYSTEROID DEHYDROGENASE"/>
    <property type="match status" value="1"/>
</dbReference>
<feature type="region of interest" description="Disordered" evidence="5">
    <location>
        <begin position="268"/>
        <end position="292"/>
    </location>
</feature>
<dbReference type="EMBL" id="PDLN01000001">
    <property type="protein sequence ID" value="RDW95237.1"/>
    <property type="molecule type" value="Genomic_DNA"/>
</dbReference>
<dbReference type="PRINTS" id="PR00080">
    <property type="entry name" value="SDRFAMILY"/>
</dbReference>
<dbReference type="Proteomes" id="UP000256328">
    <property type="component" value="Unassembled WGS sequence"/>
</dbReference>
<dbReference type="OrthoDB" id="2898618at2759"/>
<evidence type="ECO:0000256" key="1">
    <source>
        <dbReference type="ARBA" id="ARBA00006484"/>
    </source>
</evidence>
<dbReference type="InterPro" id="IPR036291">
    <property type="entry name" value="NAD(P)-bd_dom_sf"/>
</dbReference>
<keyword evidence="3" id="KW-0560">Oxidoreductase</keyword>
<evidence type="ECO:0000256" key="4">
    <source>
        <dbReference type="RuleBase" id="RU000363"/>
    </source>
</evidence>